<dbReference type="OrthoDB" id="4230779at2"/>
<dbReference type="PANTHER" id="PTHR13789:SF318">
    <property type="entry name" value="GERANYLGERANYL DIPHOSPHATE REDUCTASE"/>
    <property type="match status" value="1"/>
</dbReference>
<keyword evidence="8" id="KW-1185">Reference proteome</keyword>
<dbReference type="InterPro" id="IPR036188">
    <property type="entry name" value="FAD/NAD-bd_sf"/>
</dbReference>
<feature type="domain" description="FAD-binding" evidence="6">
    <location>
        <begin position="4"/>
        <end position="337"/>
    </location>
</feature>
<evidence type="ECO:0000313" key="7">
    <source>
        <dbReference type="EMBL" id="TWB45851.1"/>
    </source>
</evidence>
<reference evidence="7 8" key="1">
    <citation type="submission" date="2019-06" db="EMBL/GenBank/DDBJ databases">
        <title>Genomic Encyclopedia of Type Strains, Phase IV (KMG-V): Genome sequencing to study the core and pangenomes of soil and plant-associated prokaryotes.</title>
        <authorList>
            <person name="Whitman W."/>
        </authorList>
    </citation>
    <scope>NUCLEOTIDE SEQUENCE [LARGE SCALE GENOMIC DNA]</scope>
    <source>
        <strain evidence="7 8">BR 11622</strain>
    </source>
</reference>
<evidence type="ECO:0000256" key="1">
    <source>
        <dbReference type="ARBA" id="ARBA00001974"/>
    </source>
</evidence>
<accession>A0A560HIM4</accession>
<dbReference type="PANTHER" id="PTHR13789">
    <property type="entry name" value="MONOOXYGENASE"/>
    <property type="match status" value="1"/>
</dbReference>
<evidence type="ECO:0000256" key="3">
    <source>
        <dbReference type="ARBA" id="ARBA00022827"/>
    </source>
</evidence>
<dbReference type="InterPro" id="IPR002938">
    <property type="entry name" value="FAD-bd"/>
</dbReference>
<dbReference type="SUPFAM" id="SSF51905">
    <property type="entry name" value="FAD/NAD(P)-binding domain"/>
    <property type="match status" value="1"/>
</dbReference>
<dbReference type="RefSeq" id="WP_145729115.1">
    <property type="nucleotide sequence ID" value="NZ_VITR01000001.1"/>
</dbReference>
<organism evidence="7 8">
    <name type="scientific">Nitrospirillum amazonense</name>
    <dbReference type="NCBI Taxonomy" id="28077"/>
    <lineage>
        <taxon>Bacteria</taxon>
        <taxon>Pseudomonadati</taxon>
        <taxon>Pseudomonadota</taxon>
        <taxon>Alphaproteobacteria</taxon>
        <taxon>Rhodospirillales</taxon>
        <taxon>Azospirillaceae</taxon>
        <taxon>Nitrospirillum</taxon>
    </lineage>
</organism>
<keyword evidence="2" id="KW-0285">Flavoprotein</keyword>
<dbReference type="EMBL" id="VITR01000001">
    <property type="protein sequence ID" value="TWB45851.1"/>
    <property type="molecule type" value="Genomic_DNA"/>
</dbReference>
<dbReference type="PRINTS" id="PR00420">
    <property type="entry name" value="RNGMNOXGNASE"/>
</dbReference>
<keyword evidence="4" id="KW-0560">Oxidoreductase</keyword>
<dbReference type="Gene3D" id="3.50.50.60">
    <property type="entry name" value="FAD/NAD(P)-binding domain"/>
    <property type="match status" value="1"/>
</dbReference>
<keyword evidence="3" id="KW-0274">FAD</keyword>
<evidence type="ECO:0000256" key="4">
    <source>
        <dbReference type="ARBA" id="ARBA00023002"/>
    </source>
</evidence>
<evidence type="ECO:0000256" key="2">
    <source>
        <dbReference type="ARBA" id="ARBA00022630"/>
    </source>
</evidence>
<proteinExistence type="predicted"/>
<evidence type="ECO:0000259" key="6">
    <source>
        <dbReference type="Pfam" id="PF01494"/>
    </source>
</evidence>
<dbReference type="AlphaFoldDB" id="A0A560HIM4"/>
<evidence type="ECO:0000313" key="8">
    <source>
        <dbReference type="Proteomes" id="UP000315751"/>
    </source>
</evidence>
<dbReference type="SUPFAM" id="SSF54373">
    <property type="entry name" value="FAD-linked reductases, C-terminal domain"/>
    <property type="match status" value="1"/>
</dbReference>
<dbReference type="Pfam" id="PF01494">
    <property type="entry name" value="FAD_binding_3"/>
    <property type="match status" value="1"/>
</dbReference>
<gene>
    <name evidence="7" type="ORF">FBZ90_101186</name>
</gene>
<dbReference type="InterPro" id="IPR050493">
    <property type="entry name" value="FAD-dep_Monooxygenase_BioMet"/>
</dbReference>
<protein>
    <submittedName>
        <fullName evidence="7">Salicylate hydroxylase</fullName>
    </submittedName>
</protein>
<sequence length="381" mass="41282">MSKARVTIVGGGIGGVTAAIALLDRGFSVTVLESAPAFAEVGAGVTLAPNAMRGYIHLGIAEAIAQAGVEPTRQRIQHWADGRVLRVVERGDMRARQGAPYVYIHRADLHAILVATAQQRGGRLLTSAGVTAVEGTTAILQDGRTVEGDILIGADGVKSVVRRAFEEKAPHFTGHVAWRALVPVNEALADLTSWPGIHIGPQRMVLRYPMRQSKILNLVFFARQEGWTQDGWTIPARRSDLQETFAGWAPEVQTMIASIREGEFYKWAINARQPLPTWVQGRVALLGDAAHGMTPFLGQGAACAIEDAVVLARALADSATAEEGLRRYEAARHERATFIQLESNANADRMQAEDTDLFGLRAMRNEDTLGLFDYDCATVPV</sequence>
<dbReference type="GO" id="GO:0071949">
    <property type="term" value="F:FAD binding"/>
    <property type="evidence" value="ECO:0007669"/>
    <property type="project" value="InterPro"/>
</dbReference>
<name>A0A560HIM4_9PROT</name>
<comment type="cofactor">
    <cofactor evidence="1">
        <name>FAD</name>
        <dbReference type="ChEBI" id="CHEBI:57692"/>
    </cofactor>
</comment>
<evidence type="ECO:0000256" key="5">
    <source>
        <dbReference type="ARBA" id="ARBA00023033"/>
    </source>
</evidence>
<dbReference type="Proteomes" id="UP000315751">
    <property type="component" value="Unassembled WGS sequence"/>
</dbReference>
<comment type="caution">
    <text evidence="7">The sequence shown here is derived from an EMBL/GenBank/DDBJ whole genome shotgun (WGS) entry which is preliminary data.</text>
</comment>
<keyword evidence="5" id="KW-0503">Monooxygenase</keyword>
<dbReference type="GO" id="GO:0004497">
    <property type="term" value="F:monooxygenase activity"/>
    <property type="evidence" value="ECO:0007669"/>
    <property type="project" value="UniProtKB-KW"/>
</dbReference>